<protein>
    <submittedName>
        <fullName evidence="1">Uncharacterized protein</fullName>
    </submittedName>
</protein>
<dbReference type="Proteomes" id="UP000326289">
    <property type="component" value="Unassembled WGS sequence"/>
</dbReference>
<accession>A0A5N6IZL6</accession>
<organism evidence="1 2">
    <name type="scientific">Aspergillus minisclerotigenes</name>
    <dbReference type="NCBI Taxonomy" id="656917"/>
    <lineage>
        <taxon>Eukaryota</taxon>
        <taxon>Fungi</taxon>
        <taxon>Dikarya</taxon>
        <taxon>Ascomycota</taxon>
        <taxon>Pezizomycotina</taxon>
        <taxon>Eurotiomycetes</taxon>
        <taxon>Eurotiomycetidae</taxon>
        <taxon>Eurotiales</taxon>
        <taxon>Aspergillaceae</taxon>
        <taxon>Aspergillus</taxon>
        <taxon>Aspergillus subgen. Circumdati</taxon>
    </lineage>
</organism>
<gene>
    <name evidence="1" type="ORF">BDV30DRAFT_147810</name>
</gene>
<dbReference type="EMBL" id="ML732817">
    <property type="protein sequence ID" value="KAB8271410.1"/>
    <property type="molecule type" value="Genomic_DNA"/>
</dbReference>
<name>A0A5N6IZL6_9EURO</name>
<reference evidence="1 2" key="1">
    <citation type="submission" date="2019-04" db="EMBL/GenBank/DDBJ databases">
        <title>Fungal friends and foes A comparative genomics study of 23 Aspergillus species from section Flavi.</title>
        <authorList>
            <consortium name="DOE Joint Genome Institute"/>
            <person name="Kjaerbolling I."/>
            <person name="Vesth T.C."/>
            <person name="Frisvad J.C."/>
            <person name="Nybo J.L."/>
            <person name="Theobald S."/>
            <person name="Kildgaard S."/>
            <person name="Petersen T.I."/>
            <person name="Kuo A."/>
            <person name="Sato A."/>
            <person name="Lyhne E.K."/>
            <person name="Kogle M.E."/>
            <person name="Wiebenga A."/>
            <person name="Kun R.S."/>
            <person name="Lubbers R.J."/>
            <person name="Makela M.R."/>
            <person name="Barry K."/>
            <person name="Chovatia M."/>
            <person name="Clum A."/>
            <person name="Daum C."/>
            <person name="Haridas S."/>
            <person name="He G."/>
            <person name="LaButti K."/>
            <person name="Lipzen A."/>
            <person name="Mondo S."/>
            <person name="Pangilinan J."/>
            <person name="Riley R."/>
            <person name="Salamov A."/>
            <person name="Simmons B.A."/>
            <person name="Magnuson J.K."/>
            <person name="Henrissat B."/>
            <person name="Mortensen U.H."/>
            <person name="Larsen T.O."/>
            <person name="De vries R.P."/>
            <person name="Grigoriev I.V."/>
            <person name="Machida M."/>
            <person name="Baker S.E."/>
            <person name="Andersen M.R."/>
        </authorList>
    </citation>
    <scope>NUCLEOTIDE SEQUENCE [LARGE SCALE GENOMIC DNA]</scope>
    <source>
        <strain evidence="1 2">CBS 117635</strain>
    </source>
</reference>
<dbReference type="AlphaFoldDB" id="A0A5N6IZL6"/>
<evidence type="ECO:0000313" key="2">
    <source>
        <dbReference type="Proteomes" id="UP000326289"/>
    </source>
</evidence>
<evidence type="ECO:0000313" key="1">
    <source>
        <dbReference type="EMBL" id="KAB8271410.1"/>
    </source>
</evidence>
<keyword evidence="2" id="KW-1185">Reference proteome</keyword>
<sequence length="145" mass="16242">MRRTIRLSLSVKESTIVRERRRLTPSSTPNIHTVNAEVQVSPIFLSPVRLHLAVLPKLGQGTLALTVAANGDCAWVVFWAGSTRWKWSQVQVQPASPSMVLTHDQCFSHQPEELLMALTNLFLSQSLRPDRKSGLLSFFCRSSES</sequence>
<proteinExistence type="predicted"/>